<dbReference type="PROSITE" id="PS51462">
    <property type="entry name" value="NUDIX"/>
    <property type="match status" value="1"/>
</dbReference>
<dbReference type="GO" id="GO:0019677">
    <property type="term" value="P:NAD+ catabolic process"/>
    <property type="evidence" value="ECO:0007669"/>
    <property type="project" value="TreeGrafter"/>
</dbReference>
<dbReference type="InterPro" id="IPR050241">
    <property type="entry name" value="NAD-cap_RNA_hydrolase_NudC"/>
</dbReference>
<reference evidence="11 12" key="1">
    <citation type="submission" date="2020-08" db="EMBL/GenBank/DDBJ databases">
        <title>Draft genome sequence of Parasphingopyxis sp. GrpM-11.</title>
        <authorList>
            <person name="Oh J."/>
            <person name="Roh D.-H."/>
        </authorList>
    </citation>
    <scope>NUCLEOTIDE SEQUENCE [LARGE SCALE GENOMIC DNA]</scope>
    <source>
        <strain evidence="11 12">GrpM-11</strain>
    </source>
</reference>
<feature type="domain" description="Nudix hydrolase" evidence="10">
    <location>
        <begin position="155"/>
        <end position="278"/>
    </location>
</feature>
<dbReference type="EMBL" id="JACJVJ010000002">
    <property type="protein sequence ID" value="MBC2778693.1"/>
    <property type="molecule type" value="Genomic_DNA"/>
</dbReference>
<evidence type="ECO:0000256" key="5">
    <source>
        <dbReference type="ARBA" id="ARBA00022723"/>
    </source>
</evidence>
<dbReference type="Pfam" id="PF09297">
    <property type="entry name" value="Zn_ribbon_NUD"/>
    <property type="match status" value="1"/>
</dbReference>
<dbReference type="AlphaFoldDB" id="A0A842I1V3"/>
<gene>
    <name evidence="11" type="primary">nudC</name>
    <name evidence="11" type="ORF">H6P80_13800</name>
</gene>
<keyword evidence="12" id="KW-1185">Reference proteome</keyword>
<dbReference type="GO" id="GO:0006742">
    <property type="term" value="P:NADP+ catabolic process"/>
    <property type="evidence" value="ECO:0007669"/>
    <property type="project" value="TreeGrafter"/>
</dbReference>
<dbReference type="InterPro" id="IPR015797">
    <property type="entry name" value="NUDIX_hydrolase-like_dom_sf"/>
</dbReference>
<evidence type="ECO:0000256" key="2">
    <source>
        <dbReference type="ARBA" id="ARBA00001947"/>
    </source>
</evidence>
<evidence type="ECO:0000256" key="7">
    <source>
        <dbReference type="ARBA" id="ARBA00022842"/>
    </source>
</evidence>
<evidence type="ECO:0000256" key="3">
    <source>
        <dbReference type="ARBA" id="ARBA00009595"/>
    </source>
</evidence>
<dbReference type="RefSeq" id="WP_185801929.1">
    <property type="nucleotide sequence ID" value="NZ_JACJVJ010000002.1"/>
</dbReference>
<name>A0A842I1V3_9SPHN</name>
<dbReference type="Pfam" id="PF00293">
    <property type="entry name" value="NUDIX"/>
    <property type="match status" value="1"/>
</dbReference>
<keyword evidence="5" id="KW-0479">Metal-binding</keyword>
<comment type="caution">
    <text evidence="11">The sequence shown here is derived from an EMBL/GenBank/DDBJ whole genome shotgun (WGS) entry which is preliminary data.</text>
</comment>
<dbReference type="InterPro" id="IPR049734">
    <property type="entry name" value="NudC-like_C"/>
</dbReference>
<evidence type="ECO:0000256" key="4">
    <source>
        <dbReference type="ARBA" id="ARBA00012381"/>
    </source>
</evidence>
<evidence type="ECO:0000259" key="10">
    <source>
        <dbReference type="PROSITE" id="PS51462"/>
    </source>
</evidence>
<dbReference type="Pfam" id="PF09296">
    <property type="entry name" value="NUDIX-like"/>
    <property type="match status" value="1"/>
</dbReference>
<dbReference type="InterPro" id="IPR000086">
    <property type="entry name" value="NUDIX_hydrolase_dom"/>
</dbReference>
<dbReference type="Gene3D" id="3.90.79.20">
    <property type="match status" value="1"/>
</dbReference>
<protein>
    <recommendedName>
        <fullName evidence="4">NAD(+) diphosphatase</fullName>
        <ecNumber evidence="4">3.6.1.22</ecNumber>
    </recommendedName>
</protein>
<keyword evidence="8" id="KW-0520">NAD</keyword>
<comment type="similarity">
    <text evidence="3">Belongs to the Nudix hydrolase family. NudC subfamily.</text>
</comment>
<dbReference type="PROSITE" id="PS00893">
    <property type="entry name" value="NUDIX_BOX"/>
    <property type="match status" value="1"/>
</dbReference>
<dbReference type="EC" id="3.6.1.22" evidence="4"/>
<dbReference type="InterPro" id="IPR015375">
    <property type="entry name" value="NADH_PPase-like_N"/>
</dbReference>
<dbReference type="CDD" id="cd03429">
    <property type="entry name" value="NUDIX_NADH_pyrophosphatase_Nudt13"/>
    <property type="match status" value="1"/>
</dbReference>
<evidence type="ECO:0000256" key="8">
    <source>
        <dbReference type="ARBA" id="ARBA00023027"/>
    </source>
</evidence>
<dbReference type="Proteomes" id="UP000564378">
    <property type="component" value="Unassembled WGS sequence"/>
</dbReference>
<dbReference type="InterPro" id="IPR015376">
    <property type="entry name" value="Znr_NADH_PPase"/>
</dbReference>
<dbReference type="SUPFAM" id="SSF55811">
    <property type="entry name" value="Nudix"/>
    <property type="match status" value="1"/>
</dbReference>
<keyword evidence="7" id="KW-0460">Magnesium</keyword>
<evidence type="ECO:0000256" key="1">
    <source>
        <dbReference type="ARBA" id="ARBA00001946"/>
    </source>
</evidence>
<comment type="cofactor">
    <cofactor evidence="2">
        <name>Zn(2+)</name>
        <dbReference type="ChEBI" id="CHEBI:29105"/>
    </cofactor>
</comment>
<evidence type="ECO:0000313" key="11">
    <source>
        <dbReference type="EMBL" id="MBC2778693.1"/>
    </source>
</evidence>
<dbReference type="InterPro" id="IPR020084">
    <property type="entry name" value="NUDIX_hydrolase_CS"/>
</dbReference>
<sequence>MRYAYRTGLTGSLIERADQIRISDEAVAEQCRSLRARLLKLADLDPELGPDGLLCWGSMADRPDGAELLFLGLDGDAPCFAPLIEEGQTPGMQAYAVWRQLDMMPPEEASTYAAARSLIEWHRGHLFCSRCGTRSRVTKAGWGRKCPACDAEHFPRVDPVVIMLAEYEGKALVGRQPRFPPDRYSALAGFVEPGEAIEEAVARELFEEAGVRAKEVRYLASQPWPFPNSLMMACIAPVEDDALTLDIEELEAAMWVSKEEVAASLAGAPDAPFIAPPHFAIAHTLLRAWVESDADKA</sequence>
<evidence type="ECO:0000313" key="12">
    <source>
        <dbReference type="Proteomes" id="UP000564378"/>
    </source>
</evidence>
<dbReference type="Gene3D" id="3.90.79.10">
    <property type="entry name" value="Nucleoside Triphosphate Pyrophosphohydrolase"/>
    <property type="match status" value="1"/>
</dbReference>
<dbReference type="GO" id="GO:0005829">
    <property type="term" value="C:cytosol"/>
    <property type="evidence" value="ECO:0007669"/>
    <property type="project" value="TreeGrafter"/>
</dbReference>
<comment type="cofactor">
    <cofactor evidence="1">
        <name>Mg(2+)</name>
        <dbReference type="ChEBI" id="CHEBI:18420"/>
    </cofactor>
</comment>
<evidence type="ECO:0000256" key="9">
    <source>
        <dbReference type="ARBA" id="ARBA00023679"/>
    </source>
</evidence>
<dbReference type="PANTHER" id="PTHR42904">
    <property type="entry name" value="NUDIX HYDROLASE, NUDC SUBFAMILY"/>
    <property type="match status" value="1"/>
</dbReference>
<organism evidence="11 12">
    <name type="scientific">Parasphingopyxis marina</name>
    <dbReference type="NCBI Taxonomy" id="2761622"/>
    <lineage>
        <taxon>Bacteria</taxon>
        <taxon>Pseudomonadati</taxon>
        <taxon>Pseudomonadota</taxon>
        <taxon>Alphaproteobacteria</taxon>
        <taxon>Sphingomonadales</taxon>
        <taxon>Sphingomonadaceae</taxon>
        <taxon>Parasphingopyxis</taxon>
    </lineage>
</organism>
<dbReference type="GO" id="GO:0035529">
    <property type="term" value="F:NADH pyrophosphatase activity"/>
    <property type="evidence" value="ECO:0007669"/>
    <property type="project" value="TreeGrafter"/>
</dbReference>
<accession>A0A842I1V3</accession>
<dbReference type="PANTHER" id="PTHR42904:SF6">
    <property type="entry name" value="NAD-CAPPED RNA HYDROLASE NUDT12"/>
    <property type="match status" value="1"/>
</dbReference>
<dbReference type="NCBIfam" id="NF001299">
    <property type="entry name" value="PRK00241.1"/>
    <property type="match status" value="1"/>
</dbReference>
<keyword evidence="6 11" id="KW-0378">Hydrolase</keyword>
<dbReference type="GO" id="GO:0046872">
    <property type="term" value="F:metal ion binding"/>
    <property type="evidence" value="ECO:0007669"/>
    <property type="project" value="UniProtKB-KW"/>
</dbReference>
<proteinExistence type="inferred from homology"/>
<comment type="catalytic activity">
    <reaction evidence="9">
        <text>a 5'-end NAD(+)-phospho-ribonucleoside in mRNA + H2O = a 5'-end phospho-adenosine-phospho-ribonucleoside in mRNA + beta-nicotinamide D-ribonucleotide + 2 H(+)</text>
        <dbReference type="Rhea" id="RHEA:60876"/>
        <dbReference type="Rhea" id="RHEA-COMP:15698"/>
        <dbReference type="Rhea" id="RHEA-COMP:15719"/>
        <dbReference type="ChEBI" id="CHEBI:14649"/>
        <dbReference type="ChEBI" id="CHEBI:15377"/>
        <dbReference type="ChEBI" id="CHEBI:15378"/>
        <dbReference type="ChEBI" id="CHEBI:144029"/>
        <dbReference type="ChEBI" id="CHEBI:144051"/>
    </reaction>
    <physiologicalReaction direction="left-to-right" evidence="9">
        <dbReference type="Rhea" id="RHEA:60877"/>
    </physiologicalReaction>
</comment>
<evidence type="ECO:0000256" key="6">
    <source>
        <dbReference type="ARBA" id="ARBA00022801"/>
    </source>
</evidence>